<sequence>MTLELFVAGVKFGVSIFGIVMKQRKEYTK</sequence>
<evidence type="ECO:0000313" key="3">
    <source>
        <dbReference type="EMBL" id="AWO72480.1"/>
    </source>
</evidence>
<feature type="transmembrane region" description="Helical" evidence="1">
    <location>
        <begin position="6"/>
        <end position="21"/>
    </location>
</feature>
<evidence type="ECO:0000256" key="1">
    <source>
        <dbReference type="SAM" id="Phobius"/>
    </source>
</evidence>
<keyword evidence="1" id="KW-0812">Transmembrane</keyword>
<dbReference type="EMBL" id="MH041492">
    <property type="protein sequence ID" value="AWO72422.1"/>
    <property type="molecule type" value="Genomic_DNA"/>
</dbReference>
<reference evidence="2" key="1">
    <citation type="journal article" date="2019" name="BMC Microbiol.">
        <title>Tetracycline resistance genes of the Clostridia.</title>
        <authorList>
            <person name="Vidor C.J."/>
            <person name="Bulach D."/>
            <person name="Awad M."/>
            <person name="Dena L."/>
        </authorList>
    </citation>
    <scope>NUCLEOTIDE SEQUENCE</scope>
    <source>
        <strain evidence="2">MCD43</strain>
        <strain evidence="3">MCD46</strain>
    </source>
</reference>
<organism evidence="2">
    <name type="scientific">Clostridioides difficile</name>
    <name type="common">Peptoclostridium difficile</name>
    <dbReference type="NCBI Taxonomy" id="1496"/>
    <lineage>
        <taxon>Bacteria</taxon>
        <taxon>Bacillati</taxon>
        <taxon>Bacillota</taxon>
        <taxon>Clostridia</taxon>
        <taxon>Peptostreptococcales</taxon>
        <taxon>Peptostreptococcaceae</taxon>
        <taxon>Clostridioides</taxon>
    </lineage>
</organism>
<name>A0A2U9AD63_CLODI</name>
<accession>A0A2U9AD63</accession>
<dbReference type="EMBL" id="MH041493">
    <property type="protein sequence ID" value="AWO72480.1"/>
    <property type="molecule type" value="Genomic_DNA"/>
</dbReference>
<keyword evidence="1" id="KW-1133">Transmembrane helix</keyword>
<protein>
    <recommendedName>
        <fullName evidence="4">Holin</fullName>
    </recommendedName>
</protein>
<gene>
    <name evidence="2" type="ORF">HMNKFOFK_00049</name>
    <name evidence="3" type="ORF">LBOJFJBN_00059</name>
</gene>
<evidence type="ECO:0008006" key="4">
    <source>
        <dbReference type="Google" id="ProtNLM"/>
    </source>
</evidence>
<evidence type="ECO:0000313" key="2">
    <source>
        <dbReference type="EMBL" id="AWO72422.1"/>
    </source>
</evidence>
<dbReference type="AlphaFoldDB" id="A0A2U9AD63"/>
<proteinExistence type="predicted"/>
<keyword evidence="1" id="KW-0472">Membrane</keyword>